<evidence type="ECO:0000256" key="11">
    <source>
        <dbReference type="PIRSR" id="PIRSR000216-1"/>
    </source>
</evidence>
<dbReference type="InterPro" id="IPR036249">
    <property type="entry name" value="Thioredoxin-like_sf"/>
</dbReference>
<dbReference type="CDD" id="cd03064">
    <property type="entry name" value="TRX_Fd_NuoE"/>
    <property type="match status" value="1"/>
</dbReference>
<dbReference type="FunFam" id="1.10.10.1590:FF:000001">
    <property type="entry name" value="NADH-quinone oxidoreductase subunit E"/>
    <property type="match status" value="1"/>
</dbReference>
<dbReference type="EMBL" id="FOEG01000002">
    <property type="protein sequence ID" value="SEO71132.1"/>
    <property type="molecule type" value="Genomic_DNA"/>
</dbReference>
<gene>
    <name evidence="12" type="ORF">SAMN04488052_102325</name>
</gene>
<keyword evidence="5 11" id="KW-0408">Iron</keyword>
<evidence type="ECO:0000256" key="5">
    <source>
        <dbReference type="ARBA" id="ARBA00023004"/>
    </source>
</evidence>
<dbReference type="InterPro" id="IPR042128">
    <property type="entry name" value="NuoE_dom"/>
</dbReference>
<comment type="cofactor">
    <cofactor evidence="9">
        <name>[2Fe-2S] cluster</name>
        <dbReference type="ChEBI" id="CHEBI:190135"/>
    </cofactor>
</comment>
<feature type="binding site" evidence="11">
    <location>
        <position position="138"/>
    </location>
    <ligand>
        <name>[2Fe-2S] cluster</name>
        <dbReference type="ChEBI" id="CHEBI:190135"/>
    </ligand>
</feature>
<dbReference type="PANTHER" id="PTHR10371">
    <property type="entry name" value="NADH DEHYDROGENASE UBIQUINONE FLAVOPROTEIN 2, MITOCHONDRIAL"/>
    <property type="match status" value="1"/>
</dbReference>
<comment type="cofactor">
    <cofactor evidence="11">
        <name>[2Fe-2S] cluster</name>
        <dbReference type="ChEBI" id="CHEBI:190135"/>
    </cofactor>
    <text evidence="11">Binds 1 [2Fe-2S] cluster.</text>
</comment>
<dbReference type="STRING" id="406100.SAMN04488052_102325"/>
<keyword evidence="6 11" id="KW-0411">Iron-sulfur</keyword>
<evidence type="ECO:0000313" key="12">
    <source>
        <dbReference type="EMBL" id="SEO71132.1"/>
    </source>
</evidence>
<feature type="binding site" evidence="11">
    <location>
        <position position="134"/>
    </location>
    <ligand>
        <name>[2Fe-2S] cluster</name>
        <dbReference type="ChEBI" id="CHEBI:190135"/>
    </ligand>
</feature>
<dbReference type="AlphaFoldDB" id="A0A1H8RXQ2"/>
<dbReference type="Pfam" id="PF01257">
    <property type="entry name" value="2Fe-2S_thioredx"/>
    <property type="match status" value="1"/>
</dbReference>
<dbReference type="RefSeq" id="WP_091641032.1">
    <property type="nucleotide sequence ID" value="NZ_FOEG01000002.1"/>
</dbReference>
<accession>A0A1H8RXQ2</accession>
<evidence type="ECO:0000256" key="9">
    <source>
        <dbReference type="ARBA" id="ARBA00034078"/>
    </source>
</evidence>
<feature type="binding site" evidence="11">
    <location>
        <position position="97"/>
    </location>
    <ligand>
        <name>[2Fe-2S] cluster</name>
        <dbReference type="ChEBI" id="CHEBI:190135"/>
    </ligand>
</feature>
<evidence type="ECO:0000256" key="1">
    <source>
        <dbReference type="ARBA" id="ARBA00010643"/>
    </source>
</evidence>
<comment type="similarity">
    <text evidence="1">Belongs to the complex I 24 kDa subunit family.</text>
</comment>
<dbReference type="InterPro" id="IPR041921">
    <property type="entry name" value="NuoE_N"/>
</dbReference>
<dbReference type="Proteomes" id="UP000199657">
    <property type="component" value="Unassembled WGS sequence"/>
</dbReference>
<dbReference type="GO" id="GO:0046872">
    <property type="term" value="F:metal ion binding"/>
    <property type="evidence" value="ECO:0007669"/>
    <property type="project" value="UniProtKB-KW"/>
</dbReference>
<evidence type="ECO:0000256" key="8">
    <source>
        <dbReference type="ARBA" id="ARBA00032788"/>
    </source>
</evidence>
<sequence>MSEQRLSERVLTPEQREQIDHWLSKFPEEGKRSAVIPALHVAQDGNGGYLTPELMDAVAEHIGMPPVAVYEVATFYSMFDTEPVGRHKVNVCTNIACMLMGSDEIVAHCEKRLGVKMGETTPDNRITLKVEEECLAGCSAGPMMVVDGHYHTHLTPEKVDEILDNLE</sequence>
<evidence type="ECO:0000256" key="4">
    <source>
        <dbReference type="ARBA" id="ARBA00022723"/>
    </source>
</evidence>
<dbReference type="NCBIfam" id="TIGR01958">
    <property type="entry name" value="nuoE_fam"/>
    <property type="match status" value="1"/>
</dbReference>
<keyword evidence="3 11" id="KW-0001">2Fe-2S</keyword>
<keyword evidence="4 11" id="KW-0479">Metal-binding</keyword>
<name>A0A1H8RXQ2_9GAMM</name>
<reference evidence="12 13" key="1">
    <citation type="submission" date="2016-10" db="EMBL/GenBank/DDBJ databases">
        <authorList>
            <person name="de Groot N.N."/>
        </authorList>
    </citation>
    <scope>NUCLEOTIDE SEQUENCE [LARGE SCALE GENOMIC DNA]</scope>
    <source>
        <strain evidence="12 13">CGMCC 1.6291</strain>
    </source>
</reference>
<proteinExistence type="inferred from homology"/>
<comment type="catalytic activity">
    <reaction evidence="10">
        <text>a quinone + NADH + 5 H(+)(in) = a quinol + NAD(+) + 4 H(+)(out)</text>
        <dbReference type="Rhea" id="RHEA:57888"/>
        <dbReference type="ChEBI" id="CHEBI:15378"/>
        <dbReference type="ChEBI" id="CHEBI:24646"/>
        <dbReference type="ChEBI" id="CHEBI:57540"/>
        <dbReference type="ChEBI" id="CHEBI:57945"/>
        <dbReference type="ChEBI" id="CHEBI:132124"/>
    </reaction>
</comment>
<evidence type="ECO:0000256" key="6">
    <source>
        <dbReference type="ARBA" id="ARBA00023014"/>
    </source>
</evidence>
<feature type="binding site" evidence="11">
    <location>
        <position position="92"/>
    </location>
    <ligand>
        <name>[2Fe-2S] cluster</name>
        <dbReference type="ChEBI" id="CHEBI:190135"/>
    </ligand>
</feature>
<dbReference type="PANTHER" id="PTHR10371:SF3">
    <property type="entry name" value="NADH DEHYDROGENASE [UBIQUINONE] FLAVOPROTEIN 2, MITOCHONDRIAL"/>
    <property type="match status" value="1"/>
</dbReference>
<organism evidence="12 13">
    <name type="scientific">Aquisalimonas asiatica</name>
    <dbReference type="NCBI Taxonomy" id="406100"/>
    <lineage>
        <taxon>Bacteria</taxon>
        <taxon>Pseudomonadati</taxon>
        <taxon>Pseudomonadota</taxon>
        <taxon>Gammaproteobacteria</taxon>
        <taxon>Chromatiales</taxon>
        <taxon>Ectothiorhodospiraceae</taxon>
        <taxon>Aquisalimonas</taxon>
    </lineage>
</organism>
<dbReference type="PIRSF" id="PIRSF000216">
    <property type="entry name" value="NADH_DH_24kDa"/>
    <property type="match status" value="1"/>
</dbReference>
<dbReference type="GO" id="GO:0051537">
    <property type="term" value="F:2 iron, 2 sulfur cluster binding"/>
    <property type="evidence" value="ECO:0007669"/>
    <property type="project" value="UniProtKB-KW"/>
</dbReference>
<evidence type="ECO:0000313" key="13">
    <source>
        <dbReference type="Proteomes" id="UP000199657"/>
    </source>
</evidence>
<dbReference type="Gene3D" id="1.10.10.1590">
    <property type="entry name" value="NADH-quinone oxidoreductase subunit E"/>
    <property type="match status" value="1"/>
</dbReference>
<dbReference type="GO" id="GO:0003954">
    <property type="term" value="F:NADH dehydrogenase activity"/>
    <property type="evidence" value="ECO:0007669"/>
    <property type="project" value="TreeGrafter"/>
</dbReference>
<keyword evidence="13" id="KW-1185">Reference proteome</keyword>
<evidence type="ECO:0000256" key="3">
    <source>
        <dbReference type="ARBA" id="ARBA00022714"/>
    </source>
</evidence>
<dbReference type="OrthoDB" id="9807941at2"/>
<evidence type="ECO:0000256" key="2">
    <source>
        <dbReference type="ARBA" id="ARBA00019898"/>
    </source>
</evidence>
<protein>
    <recommendedName>
        <fullName evidence="2">NADH-quinone oxidoreductase subunit E</fullName>
    </recommendedName>
    <alternativeName>
        <fullName evidence="7">NADH dehydrogenase I subunit E</fullName>
    </alternativeName>
    <alternativeName>
        <fullName evidence="8">NDH-1 subunit E</fullName>
    </alternativeName>
</protein>
<evidence type="ECO:0000256" key="7">
    <source>
        <dbReference type="ARBA" id="ARBA00031580"/>
    </source>
</evidence>
<dbReference type="InterPro" id="IPR002023">
    <property type="entry name" value="NuoE-like"/>
</dbReference>
<evidence type="ECO:0000256" key="10">
    <source>
        <dbReference type="ARBA" id="ARBA00047712"/>
    </source>
</evidence>
<dbReference type="SUPFAM" id="SSF52833">
    <property type="entry name" value="Thioredoxin-like"/>
    <property type="match status" value="1"/>
</dbReference>
<dbReference type="Gene3D" id="3.40.30.10">
    <property type="entry name" value="Glutaredoxin"/>
    <property type="match status" value="1"/>
</dbReference>